<proteinExistence type="predicted"/>
<dbReference type="Proteomes" id="UP000789524">
    <property type="component" value="Unassembled WGS sequence"/>
</dbReference>
<evidence type="ECO:0000256" key="1">
    <source>
        <dbReference type="SAM" id="Phobius"/>
    </source>
</evidence>
<keyword evidence="1" id="KW-0812">Transmembrane</keyword>
<dbReference type="AlphaFoldDB" id="A0A8J2R6E3"/>
<keyword evidence="1" id="KW-0472">Membrane</keyword>
<evidence type="ECO:0000313" key="3">
    <source>
        <dbReference type="Proteomes" id="UP000789524"/>
    </source>
</evidence>
<gene>
    <name evidence="2" type="ORF">DCHRY22_LOCUS13835</name>
</gene>
<accession>A0A8J2R6E3</accession>
<keyword evidence="1" id="KW-1133">Transmembrane helix</keyword>
<evidence type="ECO:0000313" key="2">
    <source>
        <dbReference type="EMBL" id="CAG9581179.1"/>
    </source>
</evidence>
<feature type="transmembrane region" description="Helical" evidence="1">
    <location>
        <begin position="126"/>
        <end position="145"/>
    </location>
</feature>
<keyword evidence="3" id="KW-1185">Reference proteome</keyword>
<dbReference type="OrthoDB" id="10464872at2759"/>
<sequence length="149" mass="16938">MQWNHRSISKCRQQQVGKSSVGDCGTHCNVPIQIQGLSLWKRTEFPAAAYLRTHRQSHVHAHAPTCRYSLCSFFTSYRCEPIFFLCRPLAFEIEPPNVSLYRRRAMRAARSYCVTGARARGGLQGLYRAANLFFCACDVFTFVILTGPV</sequence>
<comment type="caution">
    <text evidence="2">The sequence shown here is derived from an EMBL/GenBank/DDBJ whole genome shotgun (WGS) entry which is preliminary data.</text>
</comment>
<dbReference type="EMBL" id="CAKASE010000080">
    <property type="protein sequence ID" value="CAG9581179.1"/>
    <property type="molecule type" value="Genomic_DNA"/>
</dbReference>
<organism evidence="2 3">
    <name type="scientific">Danaus chrysippus</name>
    <name type="common">African queen</name>
    <dbReference type="NCBI Taxonomy" id="151541"/>
    <lineage>
        <taxon>Eukaryota</taxon>
        <taxon>Metazoa</taxon>
        <taxon>Ecdysozoa</taxon>
        <taxon>Arthropoda</taxon>
        <taxon>Hexapoda</taxon>
        <taxon>Insecta</taxon>
        <taxon>Pterygota</taxon>
        <taxon>Neoptera</taxon>
        <taxon>Endopterygota</taxon>
        <taxon>Lepidoptera</taxon>
        <taxon>Glossata</taxon>
        <taxon>Ditrysia</taxon>
        <taxon>Papilionoidea</taxon>
        <taxon>Nymphalidae</taxon>
        <taxon>Danainae</taxon>
        <taxon>Danaini</taxon>
        <taxon>Danaina</taxon>
        <taxon>Danaus</taxon>
        <taxon>Anosia</taxon>
    </lineage>
</organism>
<name>A0A8J2R6E3_9NEOP</name>
<reference evidence="2" key="1">
    <citation type="submission" date="2021-09" db="EMBL/GenBank/DDBJ databases">
        <authorList>
            <person name="Martin H S."/>
        </authorList>
    </citation>
    <scope>NUCLEOTIDE SEQUENCE</scope>
</reference>
<protein>
    <submittedName>
        <fullName evidence="2">(African queen) hypothetical protein</fullName>
    </submittedName>
</protein>